<protein>
    <submittedName>
        <fullName evidence="5">RAS protein activator like 1</fullName>
    </submittedName>
</protein>
<sequence>MAKSTSLYCRLVEGKELPAKDVSGSSDPYCVVKVDNEVVARTATVWRSLNPFWGEEFTLRLPSGFHSLTIYVLDEDTIGHDDVIGKVSLSRQQISAQPRGIDSWLSLVPVHPDQEVQGEIHLEVRMPEQGHPRVLRCHLIAARDLAPRDPSGTSDPFVRVSCCRHTQETAVIKKTRFPHWDEVLEFELAEDEPGDSVLSVEVWDWDIVGKNDFLGQVKVPLDASGLTEGWFQLLPFPSSTEEPGGQLGSLRLTVRLLEDRVLPQHCYQPLIQLLAEPLCCPGQPAASTALAVLEEVTSGDSRQDVATKLVKVFLAQGLAVPFLDYVITRELTRTSSGAALPARGPEAGGEPRLRGEEVRGAGSLQDGAEPWQEDLLQGVPVRSPGAREQPGAAAGLPGGHGGCHRGLGGQVPPPDEGGLQAAPQAGGGALPLTAARGGGPCGAGRAAQCWVLSSVLVQEVQYFAISGFLFLRFFAPAVLTPKLFGLREQHAEPRTGRTLLLLAKVLRGMRTWWEDLGEGWGFGAGMRHQGGTGT</sequence>
<feature type="domain" description="C2" evidence="3">
    <location>
        <begin position="1"/>
        <end position="105"/>
    </location>
</feature>
<keyword evidence="6" id="KW-1185">Reference proteome</keyword>
<dbReference type="PROSITE" id="PS00509">
    <property type="entry name" value="RAS_GTPASE_ACTIV_1"/>
    <property type="match status" value="1"/>
</dbReference>
<evidence type="ECO:0000256" key="2">
    <source>
        <dbReference type="SAM" id="MobiDB-lite"/>
    </source>
</evidence>
<proteinExistence type="predicted"/>
<feature type="compositionally biased region" description="Gly residues" evidence="2">
    <location>
        <begin position="396"/>
        <end position="409"/>
    </location>
</feature>
<dbReference type="PRINTS" id="PR00360">
    <property type="entry name" value="C2DOMAIN"/>
</dbReference>
<dbReference type="PROSITE" id="PS50004">
    <property type="entry name" value="C2"/>
    <property type="match status" value="2"/>
</dbReference>
<evidence type="ECO:0000256" key="1">
    <source>
        <dbReference type="ARBA" id="ARBA00022468"/>
    </source>
</evidence>
<dbReference type="SMART" id="SM00323">
    <property type="entry name" value="RasGAP"/>
    <property type="match status" value="1"/>
</dbReference>
<dbReference type="SUPFAM" id="SSF49562">
    <property type="entry name" value="C2 domain (Calcium/lipid-binding domain, CaLB)"/>
    <property type="match status" value="2"/>
</dbReference>
<evidence type="ECO:0000259" key="4">
    <source>
        <dbReference type="PROSITE" id="PS50018"/>
    </source>
</evidence>
<organism evidence="5 6">
    <name type="scientific">Pavo cristatus</name>
    <name type="common">Indian peafowl</name>
    <name type="synonym">Blue peafowl</name>
    <dbReference type="NCBI Taxonomy" id="9049"/>
    <lineage>
        <taxon>Eukaryota</taxon>
        <taxon>Metazoa</taxon>
        <taxon>Chordata</taxon>
        <taxon>Craniata</taxon>
        <taxon>Vertebrata</taxon>
        <taxon>Euteleostomi</taxon>
        <taxon>Archelosauria</taxon>
        <taxon>Archosauria</taxon>
        <taxon>Dinosauria</taxon>
        <taxon>Saurischia</taxon>
        <taxon>Theropoda</taxon>
        <taxon>Coelurosauria</taxon>
        <taxon>Aves</taxon>
        <taxon>Neognathae</taxon>
        <taxon>Galloanserae</taxon>
        <taxon>Galliformes</taxon>
        <taxon>Phasianidae</taxon>
        <taxon>Phasianinae</taxon>
        <taxon>Pavo</taxon>
    </lineage>
</organism>
<dbReference type="CDD" id="cd04054">
    <property type="entry name" value="C2A_Rasal1_RasA4"/>
    <property type="match status" value="1"/>
</dbReference>
<evidence type="ECO:0000259" key="3">
    <source>
        <dbReference type="PROSITE" id="PS50004"/>
    </source>
</evidence>
<evidence type="ECO:0000313" key="5">
    <source>
        <dbReference type="Ensembl" id="ENSPSTP00000026195.1"/>
    </source>
</evidence>
<dbReference type="Proteomes" id="UP000694428">
    <property type="component" value="Unplaced"/>
</dbReference>
<keyword evidence="1" id="KW-0343">GTPase activation</keyword>
<dbReference type="PANTHER" id="PTHR10194:SF3">
    <property type="entry name" value="RASGAP-ACTIVATING-LIKE PROTEIN 1"/>
    <property type="match status" value="1"/>
</dbReference>
<evidence type="ECO:0000313" key="6">
    <source>
        <dbReference type="Proteomes" id="UP000694428"/>
    </source>
</evidence>
<dbReference type="PANTHER" id="PTHR10194">
    <property type="entry name" value="RAS GTPASE-ACTIVATING PROTEINS"/>
    <property type="match status" value="1"/>
</dbReference>
<accession>A0A8C9GBF6</accession>
<dbReference type="InterPro" id="IPR008936">
    <property type="entry name" value="Rho_GTPase_activation_prot"/>
</dbReference>
<dbReference type="AlphaFoldDB" id="A0A8C9GBF6"/>
<feature type="domain" description="C2" evidence="3">
    <location>
        <begin position="116"/>
        <end position="234"/>
    </location>
</feature>
<dbReference type="InterPro" id="IPR023152">
    <property type="entry name" value="RasGAP_CS"/>
</dbReference>
<reference evidence="5" key="1">
    <citation type="submission" date="2025-08" db="UniProtKB">
        <authorList>
            <consortium name="Ensembl"/>
        </authorList>
    </citation>
    <scope>IDENTIFICATION</scope>
</reference>
<feature type="region of interest" description="Disordered" evidence="2">
    <location>
        <begin position="384"/>
        <end position="415"/>
    </location>
</feature>
<dbReference type="Ensembl" id="ENSPSTT00000027556.1">
    <property type="protein sequence ID" value="ENSPSTP00000026195.1"/>
    <property type="gene ID" value="ENSPSTG00000019219.1"/>
</dbReference>
<dbReference type="Gene3D" id="1.10.506.10">
    <property type="entry name" value="GTPase Activation - p120gap, domain 1"/>
    <property type="match status" value="1"/>
</dbReference>
<dbReference type="InterPro" id="IPR039360">
    <property type="entry name" value="Ras_GTPase"/>
</dbReference>
<dbReference type="InterPro" id="IPR001936">
    <property type="entry name" value="RasGAP_dom"/>
</dbReference>
<dbReference type="InterPro" id="IPR035892">
    <property type="entry name" value="C2_domain_sf"/>
</dbReference>
<reference evidence="5" key="2">
    <citation type="submission" date="2025-09" db="UniProtKB">
        <authorList>
            <consortium name="Ensembl"/>
        </authorList>
    </citation>
    <scope>IDENTIFICATION</scope>
</reference>
<dbReference type="PROSITE" id="PS50018">
    <property type="entry name" value="RAS_GTPASE_ACTIV_2"/>
    <property type="match status" value="1"/>
</dbReference>
<dbReference type="InterPro" id="IPR000008">
    <property type="entry name" value="C2_dom"/>
</dbReference>
<dbReference type="Pfam" id="PF00168">
    <property type="entry name" value="C2"/>
    <property type="match status" value="2"/>
</dbReference>
<dbReference type="SMART" id="SM00239">
    <property type="entry name" value="C2"/>
    <property type="match status" value="2"/>
</dbReference>
<dbReference type="SUPFAM" id="SSF48350">
    <property type="entry name" value="GTPase activation domain, GAP"/>
    <property type="match status" value="1"/>
</dbReference>
<dbReference type="GO" id="GO:0005096">
    <property type="term" value="F:GTPase activator activity"/>
    <property type="evidence" value="ECO:0007669"/>
    <property type="project" value="UniProtKB-KW"/>
</dbReference>
<feature type="domain" description="Ras-GAP" evidence="4">
    <location>
        <begin position="459"/>
        <end position="511"/>
    </location>
</feature>
<dbReference type="Pfam" id="PF00616">
    <property type="entry name" value="RasGAP"/>
    <property type="match status" value="1"/>
</dbReference>
<dbReference type="Gene3D" id="2.60.40.150">
    <property type="entry name" value="C2 domain"/>
    <property type="match status" value="2"/>
</dbReference>
<name>A0A8C9GBF6_PAVCR</name>